<gene>
    <name evidence="2" type="ORF">HIV01_009035</name>
</gene>
<keyword evidence="1" id="KW-0472">Membrane</keyword>
<keyword evidence="1" id="KW-0812">Transmembrane</keyword>
<sequence>MRGLSLSIEPSTRRALTWMLLGGLCAGTLDILFATGFWALRGVAPERILQSVAAGVLGKASFSGGSASAMLGLCLHYLIAIAMAAAYAMAARDVTALLQRPWRYGAVYGLALFALMSFVVVPLSAAPRSGAPQPLWIASSVVAHIVLVGWPCAWFARRAWLGAWGSPPLATMLERPG</sequence>
<proteinExistence type="predicted"/>
<evidence type="ECO:0000313" key="3">
    <source>
        <dbReference type="Proteomes" id="UP000663400"/>
    </source>
</evidence>
<keyword evidence="1" id="KW-1133">Transmembrane helix</keyword>
<dbReference type="RefSeq" id="WP_200606558.1">
    <property type="nucleotide sequence ID" value="NZ_CP071517.1"/>
</dbReference>
<keyword evidence="3" id="KW-1185">Reference proteome</keyword>
<protein>
    <recommendedName>
        <fullName evidence="4">DUF2938 domain-containing protein</fullName>
    </recommendedName>
</protein>
<feature type="transmembrane region" description="Helical" evidence="1">
    <location>
        <begin position="69"/>
        <end position="90"/>
    </location>
</feature>
<feature type="transmembrane region" description="Helical" evidence="1">
    <location>
        <begin position="135"/>
        <end position="156"/>
    </location>
</feature>
<evidence type="ECO:0008006" key="4">
    <source>
        <dbReference type="Google" id="ProtNLM"/>
    </source>
</evidence>
<name>A0ABX7RIB2_9GAMM</name>
<organism evidence="2 3">
    <name type="scientific">Lysobacter arenosi</name>
    <dbReference type="NCBI Taxonomy" id="2795387"/>
    <lineage>
        <taxon>Bacteria</taxon>
        <taxon>Pseudomonadati</taxon>
        <taxon>Pseudomonadota</taxon>
        <taxon>Gammaproteobacteria</taxon>
        <taxon>Lysobacterales</taxon>
        <taxon>Lysobacteraceae</taxon>
        <taxon>Lysobacter</taxon>
    </lineage>
</organism>
<dbReference type="EMBL" id="CP071517">
    <property type="protein sequence ID" value="QSX76586.1"/>
    <property type="molecule type" value="Genomic_DNA"/>
</dbReference>
<evidence type="ECO:0000313" key="2">
    <source>
        <dbReference type="EMBL" id="QSX76586.1"/>
    </source>
</evidence>
<evidence type="ECO:0000256" key="1">
    <source>
        <dbReference type="SAM" id="Phobius"/>
    </source>
</evidence>
<feature type="transmembrane region" description="Helical" evidence="1">
    <location>
        <begin position="20"/>
        <end position="40"/>
    </location>
</feature>
<accession>A0ABX7RIB2</accession>
<dbReference type="Proteomes" id="UP000663400">
    <property type="component" value="Chromosome"/>
</dbReference>
<reference evidence="2 3" key="1">
    <citation type="submission" date="2021-02" db="EMBL/GenBank/DDBJ databases">
        <title>Lysobacter arenosi sp. nov., isolated from soil of gangwondo yeongwol, south Korea.</title>
        <authorList>
            <person name="Kim K.R."/>
            <person name="Kim K.H."/>
            <person name="Jeon C.O."/>
        </authorList>
    </citation>
    <scope>NUCLEOTIDE SEQUENCE [LARGE SCALE GENOMIC DNA]</scope>
    <source>
        <strain evidence="2 3">R7</strain>
    </source>
</reference>
<feature type="transmembrane region" description="Helical" evidence="1">
    <location>
        <begin position="102"/>
        <end position="123"/>
    </location>
</feature>